<keyword evidence="1" id="KW-0808">Transferase</keyword>
<protein>
    <submittedName>
        <fullName evidence="1">Sulfotransferase family protein</fullName>
    </submittedName>
</protein>
<dbReference type="SUPFAM" id="SSF52540">
    <property type="entry name" value="P-loop containing nucleoside triphosphate hydrolases"/>
    <property type="match status" value="1"/>
</dbReference>
<organism evidence="1">
    <name type="scientific">Candidatus Kentrum sp. FW</name>
    <dbReference type="NCBI Taxonomy" id="2126338"/>
    <lineage>
        <taxon>Bacteria</taxon>
        <taxon>Pseudomonadati</taxon>
        <taxon>Pseudomonadota</taxon>
        <taxon>Gammaproteobacteria</taxon>
        <taxon>Candidatus Kentrum</taxon>
    </lineage>
</organism>
<proteinExistence type="predicted"/>
<reference evidence="1" key="1">
    <citation type="submission" date="2019-02" db="EMBL/GenBank/DDBJ databases">
        <authorList>
            <person name="Gruber-Vodicka R. H."/>
            <person name="Seah K. B. B."/>
        </authorList>
    </citation>
    <scope>NUCLEOTIDE SEQUENCE</scope>
    <source>
        <strain evidence="1">BECK_BZ131</strain>
    </source>
</reference>
<dbReference type="Gene3D" id="3.40.50.300">
    <property type="entry name" value="P-loop containing nucleotide triphosphate hydrolases"/>
    <property type="match status" value="1"/>
</dbReference>
<dbReference type="InterPro" id="IPR052736">
    <property type="entry name" value="Stf3_sulfotransferase"/>
</dbReference>
<dbReference type="PANTHER" id="PTHR36451">
    <property type="entry name" value="PAPS-DEPENDENT SULFOTRANSFERASE STF3"/>
    <property type="match status" value="1"/>
</dbReference>
<dbReference type="EMBL" id="CAADFE010000103">
    <property type="protein sequence ID" value="VFJ76384.1"/>
    <property type="molecule type" value="Genomic_DNA"/>
</dbReference>
<dbReference type="PANTHER" id="PTHR36451:SF1">
    <property type="entry name" value="OMEGA-HYDROXY-BETA-DIHYDROMENAQUINONE-9 SULFOTRANSFERASE STF3"/>
    <property type="match status" value="1"/>
</dbReference>
<gene>
    <name evidence="1" type="ORF">BECKFW1821C_GA0114237_11037</name>
</gene>
<dbReference type="AlphaFoldDB" id="A0A450U1I9"/>
<name>A0A450U1I9_9GAMM</name>
<sequence length="387" mass="44706">MIDRILSIQALSDAAQARFPEGNFGHEEYRPALERLLRAYHEEAQLTPVGLRATSARLITALKHRRQLVAHGEKYPESAGIEIESPIFILGFPRSGTTLLHNLFASDTANRPIRLWEMHYPYAEDEEDIVKAMEETRALADEAYRVAPGLADIYPGLKAEWPGECSWLFRNCFSTLDYGFNHFIPGYVQWLLFRDMTEDYRYFHKQLQAILSLRPGGPLVLKDPLHLWHLPELLKTFPDARVIHLHRDPREMVPSGISLFRTAPVGEATIRSVPEIVDYYLNILTVGLERMLVSRARLPREHFIDLGYRELVANPEAAMEKLYAELGMDFSPRSRAGVRQWLSEGSKHTGKHHYQLADFGLTAWDVEQRFFAYRERFANYLNEIQEK</sequence>
<dbReference type="InterPro" id="IPR027417">
    <property type="entry name" value="P-loop_NTPase"/>
</dbReference>
<evidence type="ECO:0000313" key="1">
    <source>
        <dbReference type="EMBL" id="VFJ76384.1"/>
    </source>
</evidence>
<dbReference type="GO" id="GO:0016740">
    <property type="term" value="F:transferase activity"/>
    <property type="evidence" value="ECO:0007669"/>
    <property type="project" value="UniProtKB-KW"/>
</dbReference>
<accession>A0A450U1I9</accession>
<dbReference type="Pfam" id="PF13469">
    <property type="entry name" value="Sulfotransfer_3"/>
    <property type="match status" value="1"/>
</dbReference>